<dbReference type="FunFam" id="3.40.50.300:FF:001238">
    <property type="entry name" value="DNA mismatch repair protein"/>
    <property type="match status" value="1"/>
</dbReference>
<protein>
    <recommendedName>
        <fullName evidence="8">DNA mismatch repair proteins mutS family domain-containing protein</fullName>
    </recommendedName>
</protein>
<dbReference type="InterPro" id="IPR007860">
    <property type="entry name" value="DNA_mmatch_repair_MutS_con_dom"/>
</dbReference>
<dbReference type="SUPFAM" id="SSF52540">
    <property type="entry name" value="P-loop containing nucleoside triphosphate hydrolases"/>
    <property type="match status" value="1"/>
</dbReference>
<dbReference type="Pfam" id="PF05188">
    <property type="entry name" value="MutS_II"/>
    <property type="match status" value="1"/>
</dbReference>
<dbReference type="InterPro" id="IPR045076">
    <property type="entry name" value="MutS"/>
</dbReference>
<keyword evidence="4" id="KW-0067">ATP-binding</keyword>
<proteinExistence type="inferred from homology"/>
<dbReference type="InterPro" id="IPR000432">
    <property type="entry name" value="DNA_mismatch_repair_MutS_C"/>
</dbReference>
<dbReference type="Gene3D" id="3.30.420.110">
    <property type="entry name" value="MutS, connector domain"/>
    <property type="match status" value="1"/>
</dbReference>
<evidence type="ECO:0000256" key="6">
    <source>
        <dbReference type="ARBA" id="ARBA00023204"/>
    </source>
</evidence>
<accession>A0A3N4KHW6</accession>
<evidence type="ECO:0000256" key="3">
    <source>
        <dbReference type="ARBA" id="ARBA00022763"/>
    </source>
</evidence>
<dbReference type="GO" id="GO:0005739">
    <property type="term" value="C:mitochondrion"/>
    <property type="evidence" value="ECO:0007669"/>
    <property type="project" value="TreeGrafter"/>
</dbReference>
<dbReference type="GO" id="GO:0030983">
    <property type="term" value="F:mismatched DNA binding"/>
    <property type="evidence" value="ECO:0007669"/>
    <property type="project" value="InterPro"/>
</dbReference>
<dbReference type="Pfam" id="PF05192">
    <property type="entry name" value="MutS_III"/>
    <property type="match status" value="1"/>
</dbReference>
<dbReference type="GO" id="GO:0005524">
    <property type="term" value="F:ATP binding"/>
    <property type="evidence" value="ECO:0007669"/>
    <property type="project" value="UniProtKB-KW"/>
</dbReference>
<dbReference type="PROSITE" id="PS00486">
    <property type="entry name" value="DNA_MISMATCH_REPAIR_2"/>
    <property type="match status" value="1"/>
</dbReference>
<dbReference type="SMART" id="SM00533">
    <property type="entry name" value="MUTSd"/>
    <property type="match status" value="1"/>
</dbReference>
<dbReference type="SUPFAM" id="SSF55271">
    <property type="entry name" value="DNA repair protein MutS, domain I"/>
    <property type="match status" value="1"/>
</dbReference>
<dbReference type="FunCoup" id="A0A3N4KHW6">
    <property type="interactions" value="26"/>
</dbReference>
<dbReference type="Proteomes" id="UP000277580">
    <property type="component" value="Unassembled WGS sequence"/>
</dbReference>
<dbReference type="SUPFAM" id="SSF48334">
    <property type="entry name" value="DNA repair protein MutS, domain III"/>
    <property type="match status" value="1"/>
</dbReference>
<dbReference type="PIRSF" id="PIRSF037677">
    <property type="entry name" value="DNA_mis_repair_Msh6"/>
    <property type="match status" value="1"/>
</dbReference>
<dbReference type="InterPro" id="IPR016151">
    <property type="entry name" value="DNA_mismatch_repair_MutS_N"/>
</dbReference>
<reference evidence="9 10" key="1">
    <citation type="journal article" date="2018" name="Nat. Ecol. Evol.">
        <title>Pezizomycetes genomes reveal the molecular basis of ectomycorrhizal truffle lifestyle.</title>
        <authorList>
            <person name="Murat C."/>
            <person name="Payen T."/>
            <person name="Noel B."/>
            <person name="Kuo A."/>
            <person name="Morin E."/>
            <person name="Chen J."/>
            <person name="Kohler A."/>
            <person name="Krizsan K."/>
            <person name="Balestrini R."/>
            <person name="Da Silva C."/>
            <person name="Montanini B."/>
            <person name="Hainaut M."/>
            <person name="Levati E."/>
            <person name="Barry K.W."/>
            <person name="Belfiori B."/>
            <person name="Cichocki N."/>
            <person name="Clum A."/>
            <person name="Dockter R.B."/>
            <person name="Fauchery L."/>
            <person name="Guy J."/>
            <person name="Iotti M."/>
            <person name="Le Tacon F."/>
            <person name="Lindquist E.A."/>
            <person name="Lipzen A."/>
            <person name="Malagnac F."/>
            <person name="Mello A."/>
            <person name="Molinier V."/>
            <person name="Miyauchi S."/>
            <person name="Poulain J."/>
            <person name="Riccioni C."/>
            <person name="Rubini A."/>
            <person name="Sitrit Y."/>
            <person name="Splivallo R."/>
            <person name="Traeger S."/>
            <person name="Wang M."/>
            <person name="Zifcakova L."/>
            <person name="Wipf D."/>
            <person name="Zambonelli A."/>
            <person name="Paolocci F."/>
            <person name="Nowrousian M."/>
            <person name="Ottonello S."/>
            <person name="Baldrian P."/>
            <person name="Spatafora J.W."/>
            <person name="Henrissat B."/>
            <person name="Nagy L.G."/>
            <person name="Aury J.M."/>
            <person name="Wincker P."/>
            <person name="Grigoriev I.V."/>
            <person name="Bonfante P."/>
            <person name="Martin F.M."/>
        </authorList>
    </citation>
    <scope>NUCLEOTIDE SEQUENCE [LARGE SCALE GENOMIC DNA]</scope>
    <source>
        <strain evidence="9 10">CCBAS932</strain>
    </source>
</reference>
<keyword evidence="2" id="KW-0547">Nucleotide-binding</keyword>
<dbReference type="GO" id="GO:0005634">
    <property type="term" value="C:nucleus"/>
    <property type="evidence" value="ECO:0007669"/>
    <property type="project" value="TreeGrafter"/>
</dbReference>
<feature type="domain" description="DNA mismatch repair proteins mutS family" evidence="8">
    <location>
        <begin position="773"/>
        <end position="789"/>
    </location>
</feature>
<dbReference type="InterPro" id="IPR007695">
    <property type="entry name" value="DNA_mismatch_repair_MutS-lik_N"/>
</dbReference>
<dbReference type="GO" id="GO:0043504">
    <property type="term" value="P:mitochondrial DNA repair"/>
    <property type="evidence" value="ECO:0007669"/>
    <property type="project" value="TreeGrafter"/>
</dbReference>
<gene>
    <name evidence="9" type="ORF">P167DRAFT_554634</name>
</gene>
<dbReference type="SUPFAM" id="SSF53150">
    <property type="entry name" value="DNA repair protein MutS, domain II"/>
    <property type="match status" value="1"/>
</dbReference>
<evidence type="ECO:0000259" key="8">
    <source>
        <dbReference type="PROSITE" id="PS00486"/>
    </source>
</evidence>
<evidence type="ECO:0000256" key="1">
    <source>
        <dbReference type="ARBA" id="ARBA00006271"/>
    </source>
</evidence>
<name>A0A3N4KHW6_9PEZI</name>
<dbReference type="AlphaFoldDB" id="A0A3N4KHW6"/>
<dbReference type="InterPro" id="IPR036678">
    <property type="entry name" value="MutS_con_dom_sf"/>
</dbReference>
<dbReference type="Pfam" id="PF00488">
    <property type="entry name" value="MutS_V"/>
    <property type="match status" value="1"/>
</dbReference>
<dbReference type="PANTHER" id="PTHR11361:SF34">
    <property type="entry name" value="DNA MISMATCH REPAIR PROTEIN MSH1, MITOCHONDRIAL"/>
    <property type="match status" value="1"/>
</dbReference>
<dbReference type="Gene3D" id="3.40.1170.10">
    <property type="entry name" value="DNA repair protein MutS, domain I"/>
    <property type="match status" value="1"/>
</dbReference>
<dbReference type="InterPro" id="IPR017261">
    <property type="entry name" value="DNA_mismatch_repair_MutS/MSH"/>
</dbReference>
<dbReference type="InterPro" id="IPR007696">
    <property type="entry name" value="DNA_mismatch_repair_MutS_core"/>
</dbReference>
<dbReference type="Gene3D" id="3.40.50.300">
    <property type="entry name" value="P-loop containing nucleotide triphosphate hydrolases"/>
    <property type="match status" value="1"/>
</dbReference>
<evidence type="ECO:0000256" key="7">
    <source>
        <dbReference type="SAM" id="Coils"/>
    </source>
</evidence>
<feature type="coiled-coil region" evidence="7">
    <location>
        <begin position="518"/>
        <end position="545"/>
    </location>
</feature>
<dbReference type="STRING" id="1392247.A0A3N4KHW6"/>
<dbReference type="EMBL" id="ML119145">
    <property type="protein sequence ID" value="RPB10156.1"/>
    <property type="molecule type" value="Genomic_DNA"/>
</dbReference>
<dbReference type="GO" id="GO:0140664">
    <property type="term" value="F:ATP-dependent DNA damage sensor activity"/>
    <property type="evidence" value="ECO:0007669"/>
    <property type="project" value="InterPro"/>
</dbReference>
<keyword evidence="6" id="KW-0234">DNA repair</keyword>
<evidence type="ECO:0000256" key="2">
    <source>
        <dbReference type="ARBA" id="ARBA00022741"/>
    </source>
</evidence>
<dbReference type="GO" id="GO:0006298">
    <property type="term" value="P:mismatch repair"/>
    <property type="evidence" value="ECO:0007669"/>
    <property type="project" value="InterPro"/>
</dbReference>
<evidence type="ECO:0000256" key="5">
    <source>
        <dbReference type="ARBA" id="ARBA00023125"/>
    </source>
</evidence>
<comment type="similarity">
    <text evidence="1">Belongs to the DNA mismatch repair MutS family.</text>
</comment>
<dbReference type="Gene3D" id="1.10.1420.10">
    <property type="match status" value="2"/>
</dbReference>
<evidence type="ECO:0000256" key="4">
    <source>
        <dbReference type="ARBA" id="ARBA00022840"/>
    </source>
</evidence>
<dbReference type="PANTHER" id="PTHR11361">
    <property type="entry name" value="DNA MISMATCH REPAIR PROTEIN MUTS FAMILY MEMBER"/>
    <property type="match status" value="1"/>
</dbReference>
<keyword evidence="7" id="KW-0175">Coiled coil</keyword>
<dbReference type="Pfam" id="PF01624">
    <property type="entry name" value="MutS_I"/>
    <property type="match status" value="1"/>
</dbReference>
<dbReference type="InterPro" id="IPR036187">
    <property type="entry name" value="DNA_mismatch_repair_MutS_sf"/>
</dbReference>
<organism evidence="9 10">
    <name type="scientific">Morchella conica CCBAS932</name>
    <dbReference type="NCBI Taxonomy" id="1392247"/>
    <lineage>
        <taxon>Eukaryota</taxon>
        <taxon>Fungi</taxon>
        <taxon>Dikarya</taxon>
        <taxon>Ascomycota</taxon>
        <taxon>Pezizomycotina</taxon>
        <taxon>Pezizomycetes</taxon>
        <taxon>Pezizales</taxon>
        <taxon>Morchellaceae</taxon>
        <taxon>Morchella</taxon>
    </lineage>
</organism>
<keyword evidence="3" id="KW-0227">DNA damage</keyword>
<dbReference type="InParanoid" id="A0A3N4KHW6"/>
<sequence>MRQFPQCVLLTRVGGFYELYFEHAEEVGPLLGLKVGKKKAGGGKVLVSMAGFPLYQLDRYLKALVQEHERYVAISEEFKNPDQGGLDWDRKVSRIITPGTLIDEKFMNPYENNFLLAVSMPPLPDLISSLSTEVGLAWLDLSTGDFFTQQSTVGMLSGDIARIGPREIVVPERDPMESGNEGQRDLLQELGREGNLITYYSEPKFPGSDVVPLNSVEDWNQMLEAPVPRDVQASMSVPEVEAGNILLGYAQARLPGMYMKLQPPIRKTVEDTMLIDSRSMKGLEIKTTLRDNLQVGSLLHTVKRTVTKSGTRLLSNRLTSPVTSINIIDSRLNLVETFRYNPTLREKVTHLLKKSHDSQRIVQKFTLGRGDADDLIALATTIHITNDLKELLTSNIDSDKSDTNRLHRASMGALLKRLDIPLTLAKKITRSIDEEGLMQQQRNEQSEAAEMIARVQEVIGDIKDEEGSGSALEDPCTTETKEILSSAAAGLRKRRMLSGKDQERQEAWIMKKSASPTLAKLHKTLEKLDKQRDEMEENLRNSLNVPSLTLRWNPGYGHICHVKGKDVDAAHEILKNAKSVSISKSTRSFHLPEWTELGRDMDILRQQIRGEEQNVFKNLLLLKLRRNATVLDELDIACSFAALAQEQSLVRPILNLGVTHNIVGGRHTMVQAGLRAKGRTFTPNDCFVGDKERLWIVTGPNMAGKSTFLRQNALISILAQTGSFVPAEYAEIGIVDRIFSRVGSADNLFRDQSTFMVEMLETAQILKQATPRSFVIMDEVGRGTTPADGLAVAYACLHHLYTINRSRALFATHFHQLAEMVRGPGFESVGCYCTDLEEAEDGSFEYIHKLRKGVNTQSHALKVALLAGPSAIIITVFFKALLSLPPQPNPS</sequence>
<keyword evidence="10" id="KW-1185">Reference proteome</keyword>
<evidence type="ECO:0000313" key="9">
    <source>
        <dbReference type="EMBL" id="RPB10156.1"/>
    </source>
</evidence>
<dbReference type="InterPro" id="IPR027417">
    <property type="entry name" value="P-loop_NTPase"/>
</dbReference>
<evidence type="ECO:0000313" key="10">
    <source>
        <dbReference type="Proteomes" id="UP000277580"/>
    </source>
</evidence>
<dbReference type="OrthoDB" id="2534523at2759"/>
<dbReference type="SMART" id="SM00534">
    <property type="entry name" value="MUTSac"/>
    <property type="match status" value="1"/>
</dbReference>
<keyword evidence="5" id="KW-0238">DNA-binding</keyword>